<accession>A0A6J1NXK6</accession>
<protein>
    <submittedName>
        <fullName evidence="11">Protein cycle isoform X1</fullName>
    </submittedName>
</protein>
<evidence type="ECO:0000256" key="5">
    <source>
        <dbReference type="ARBA" id="ARBA00023163"/>
    </source>
</evidence>
<dbReference type="OrthoDB" id="71302at2759"/>
<dbReference type="Proteomes" id="UP001652582">
    <property type="component" value="Chromosome Z"/>
</dbReference>
<dbReference type="Gene3D" id="4.10.280.10">
    <property type="entry name" value="Helix-loop-helix DNA-binding domain"/>
    <property type="match status" value="1"/>
</dbReference>
<dbReference type="GO" id="GO:0005667">
    <property type="term" value="C:transcription regulator complex"/>
    <property type="evidence" value="ECO:0007669"/>
    <property type="project" value="InterPro"/>
</dbReference>
<dbReference type="SMART" id="SM00091">
    <property type="entry name" value="PAS"/>
    <property type="match status" value="2"/>
</dbReference>
<dbReference type="GO" id="GO:0003677">
    <property type="term" value="F:DNA binding"/>
    <property type="evidence" value="ECO:0007669"/>
    <property type="project" value="UniProtKB-KW"/>
</dbReference>
<reference evidence="11" key="1">
    <citation type="submission" date="2025-08" db="UniProtKB">
        <authorList>
            <consortium name="RefSeq"/>
        </authorList>
    </citation>
    <scope>IDENTIFICATION</scope>
</reference>
<feature type="compositionally biased region" description="Basic and acidic residues" evidence="7">
    <location>
        <begin position="132"/>
        <end position="154"/>
    </location>
</feature>
<keyword evidence="5" id="KW-0804">Transcription</keyword>
<dbReference type="InterPro" id="IPR000014">
    <property type="entry name" value="PAS"/>
</dbReference>
<dbReference type="Pfam" id="PF14598">
    <property type="entry name" value="PAS_11"/>
    <property type="match status" value="1"/>
</dbReference>
<evidence type="ECO:0000313" key="11">
    <source>
        <dbReference type="RefSeq" id="XP_023951429.2"/>
    </source>
</evidence>
<evidence type="ECO:0000256" key="3">
    <source>
        <dbReference type="ARBA" id="ARBA00023015"/>
    </source>
</evidence>
<keyword evidence="10" id="KW-1185">Reference proteome</keyword>
<comment type="subcellular location">
    <subcellularLocation>
        <location evidence="1">Nucleus</location>
    </subcellularLocation>
</comment>
<dbReference type="PRINTS" id="PR00785">
    <property type="entry name" value="NCTRNSLOCATR"/>
</dbReference>
<evidence type="ECO:0000259" key="9">
    <source>
        <dbReference type="PROSITE" id="PS50888"/>
    </source>
</evidence>
<dbReference type="Pfam" id="PF00989">
    <property type="entry name" value="PAS"/>
    <property type="match status" value="1"/>
</dbReference>
<proteinExistence type="predicted"/>
<dbReference type="PANTHER" id="PTHR23042">
    <property type="entry name" value="CIRCADIAN PROTEIN CLOCK/ARNT/BMAL/PAS"/>
    <property type="match status" value="1"/>
</dbReference>
<dbReference type="RefSeq" id="XP_023951429.2">
    <property type="nucleotide sequence ID" value="XM_024095661.2"/>
</dbReference>
<keyword evidence="2" id="KW-0677">Repeat</keyword>
<sequence>MAREFTRTHEYFMALPDLQPPTGHYTFSFDMPHTSTLPSLQLTVDTDIADADIEICDDDDGAGSHGRPQQLLQITSQPHDQRSKRRNSQTLSAAFDLSSCEVLSTSSVSTATSNRKRKTSPYTCSSFEDDCHDAKSTRSSIPDKKQNHSEIEKRRRDKMNNYILELSSMIPICNAMSRKLDKLTVLRMAVQHMRSVRGAISAGPLTLRPRPAFLSEQDLNNMVLKAAEDSFLMVVGCDRGRLLYVSCSVTKMLQYDQAELLGQSLFDILHPKDVAKVKEQLSASDLNPRERFIDTKTMLPVKTDYVSSASRLCPGARRSFFCRIKCRAATVITAPSCTVTSGSLQPPHVKEEQGSDCNPTKRKKQTERKYCVVQFTGYLKSWAPTDGQDNGNADGMADDGDASNLSCLVAVGRSLTELTRFMAPAPHRRLLQFTSRHATDSKFVFVDQRVTLVLGFLPQELLGTSLYEHVNASELSAVAKTHKAALLQRDALKTPPYNFKKKDGSYIRIQTHFKPFNNPWTRDVDCLVANNTVVADDAADVTPEDSSFDVFHGKADAEMQRLIDSQVESHKIGSTIADEVLRRSPTEFSAELPADLLQDAVFIQQPTLDTLLGAEVDSFEGQVRNNVPLSAAGAADTPPPEVHELPANSPQPASPPLPTLSFDGNGEATMAVIMSLLEADAGLGGPVNFNGLPWPLP</sequence>
<feature type="domain" description="PAS" evidence="8">
    <location>
        <begin position="240"/>
        <end position="281"/>
    </location>
</feature>
<evidence type="ECO:0000259" key="8">
    <source>
        <dbReference type="PROSITE" id="PS50112"/>
    </source>
</evidence>
<dbReference type="GO" id="GO:0046983">
    <property type="term" value="F:protein dimerization activity"/>
    <property type="evidence" value="ECO:0007669"/>
    <property type="project" value="InterPro"/>
</dbReference>
<evidence type="ECO:0000256" key="4">
    <source>
        <dbReference type="ARBA" id="ARBA00023125"/>
    </source>
</evidence>
<feature type="domain" description="PAS" evidence="8">
    <location>
        <begin position="440"/>
        <end position="489"/>
    </location>
</feature>
<feature type="domain" description="BHLH" evidence="9">
    <location>
        <begin position="143"/>
        <end position="196"/>
    </location>
</feature>
<dbReference type="InterPro" id="IPR036638">
    <property type="entry name" value="HLH_DNA-bd_sf"/>
</dbReference>
<dbReference type="GO" id="GO:0003700">
    <property type="term" value="F:DNA-binding transcription factor activity"/>
    <property type="evidence" value="ECO:0007669"/>
    <property type="project" value="InterPro"/>
</dbReference>
<feature type="region of interest" description="Disordered" evidence="7">
    <location>
        <begin position="630"/>
        <end position="663"/>
    </location>
</feature>
<dbReference type="SUPFAM" id="SSF55785">
    <property type="entry name" value="PYP-like sensor domain (PAS domain)"/>
    <property type="match status" value="2"/>
</dbReference>
<dbReference type="InterPro" id="IPR013767">
    <property type="entry name" value="PAS_fold"/>
</dbReference>
<keyword evidence="3" id="KW-0805">Transcription regulation</keyword>
<evidence type="ECO:0000256" key="2">
    <source>
        <dbReference type="ARBA" id="ARBA00022737"/>
    </source>
</evidence>
<dbReference type="InterPro" id="IPR001067">
    <property type="entry name" value="Nuc_translocat"/>
</dbReference>
<dbReference type="CDD" id="cd00130">
    <property type="entry name" value="PAS"/>
    <property type="match status" value="2"/>
</dbReference>
<evidence type="ECO:0000256" key="7">
    <source>
        <dbReference type="SAM" id="MobiDB-lite"/>
    </source>
</evidence>
<dbReference type="InterPro" id="IPR035965">
    <property type="entry name" value="PAS-like_dom_sf"/>
</dbReference>
<evidence type="ECO:0000256" key="6">
    <source>
        <dbReference type="ARBA" id="ARBA00023242"/>
    </source>
</evidence>
<dbReference type="KEGG" id="bany:112055514"/>
<dbReference type="PROSITE" id="PS50112">
    <property type="entry name" value="PAS"/>
    <property type="match status" value="2"/>
</dbReference>
<dbReference type="Gene3D" id="3.30.450.20">
    <property type="entry name" value="PAS domain"/>
    <property type="match status" value="2"/>
</dbReference>
<name>A0A6J1NXK6_BICAN</name>
<dbReference type="GO" id="GO:0045944">
    <property type="term" value="P:positive regulation of transcription by RNA polymerase II"/>
    <property type="evidence" value="ECO:0007669"/>
    <property type="project" value="UniProtKB-ARBA"/>
</dbReference>
<gene>
    <name evidence="11" type="primary">LOC112055514</name>
</gene>
<dbReference type="AlphaFoldDB" id="A0A6J1NXK6"/>
<dbReference type="InterPro" id="IPR011598">
    <property type="entry name" value="bHLH_dom"/>
</dbReference>
<feature type="region of interest" description="Disordered" evidence="7">
    <location>
        <begin position="342"/>
        <end position="361"/>
    </location>
</feature>
<dbReference type="GO" id="GO:0005737">
    <property type="term" value="C:cytoplasm"/>
    <property type="evidence" value="ECO:0007669"/>
    <property type="project" value="InterPro"/>
</dbReference>
<evidence type="ECO:0000256" key="1">
    <source>
        <dbReference type="ARBA" id="ARBA00004123"/>
    </source>
</evidence>
<keyword evidence="6" id="KW-0539">Nucleus</keyword>
<organism evidence="10 11">
    <name type="scientific">Bicyclus anynana</name>
    <name type="common">Squinting bush brown butterfly</name>
    <dbReference type="NCBI Taxonomy" id="110368"/>
    <lineage>
        <taxon>Eukaryota</taxon>
        <taxon>Metazoa</taxon>
        <taxon>Ecdysozoa</taxon>
        <taxon>Arthropoda</taxon>
        <taxon>Hexapoda</taxon>
        <taxon>Insecta</taxon>
        <taxon>Pterygota</taxon>
        <taxon>Neoptera</taxon>
        <taxon>Endopterygota</taxon>
        <taxon>Lepidoptera</taxon>
        <taxon>Glossata</taxon>
        <taxon>Ditrysia</taxon>
        <taxon>Papilionoidea</taxon>
        <taxon>Nymphalidae</taxon>
        <taxon>Satyrinae</taxon>
        <taxon>Satyrini</taxon>
        <taxon>Mycalesina</taxon>
        <taxon>Bicyclus</taxon>
    </lineage>
</organism>
<keyword evidence="4" id="KW-0238">DNA-binding</keyword>
<feature type="region of interest" description="Disordered" evidence="7">
    <location>
        <begin position="108"/>
        <end position="154"/>
    </location>
</feature>
<dbReference type="SMART" id="SM00353">
    <property type="entry name" value="HLH"/>
    <property type="match status" value="1"/>
</dbReference>
<dbReference type="Pfam" id="PF00010">
    <property type="entry name" value="HLH"/>
    <property type="match status" value="1"/>
</dbReference>
<dbReference type="InterPro" id="IPR050933">
    <property type="entry name" value="Circadian_TF"/>
</dbReference>
<dbReference type="GO" id="GO:0005634">
    <property type="term" value="C:nucleus"/>
    <property type="evidence" value="ECO:0007669"/>
    <property type="project" value="UniProtKB-SubCell"/>
</dbReference>
<dbReference type="PROSITE" id="PS50888">
    <property type="entry name" value="BHLH"/>
    <property type="match status" value="1"/>
</dbReference>
<dbReference type="SUPFAM" id="SSF47459">
    <property type="entry name" value="HLH, helix-loop-helix DNA-binding domain"/>
    <property type="match status" value="1"/>
</dbReference>
<evidence type="ECO:0000313" key="10">
    <source>
        <dbReference type="Proteomes" id="UP001652582"/>
    </source>
</evidence>
<dbReference type="GeneID" id="112055514"/>